<dbReference type="Proteomes" id="UP000010931">
    <property type="component" value="Unassembled WGS sequence"/>
</dbReference>
<evidence type="ECO:0000313" key="2">
    <source>
        <dbReference type="EMBL" id="ELP69951.1"/>
    </source>
</evidence>
<dbReference type="PATRIC" id="fig|698760.3.peg.1381"/>
<feature type="region of interest" description="Disordered" evidence="1">
    <location>
        <begin position="83"/>
        <end position="136"/>
    </location>
</feature>
<organism evidence="2 3">
    <name type="scientific">Streptomyces turgidiscabies (strain Car8)</name>
    <dbReference type="NCBI Taxonomy" id="698760"/>
    <lineage>
        <taxon>Bacteria</taxon>
        <taxon>Bacillati</taxon>
        <taxon>Actinomycetota</taxon>
        <taxon>Actinomycetes</taxon>
        <taxon>Kitasatosporales</taxon>
        <taxon>Streptomycetaceae</taxon>
        <taxon>Streptomyces</taxon>
    </lineage>
</organism>
<evidence type="ECO:0000256" key="1">
    <source>
        <dbReference type="SAM" id="MobiDB-lite"/>
    </source>
</evidence>
<dbReference type="EMBL" id="AEJB01000115">
    <property type="protein sequence ID" value="ELP69951.1"/>
    <property type="molecule type" value="Genomic_DNA"/>
</dbReference>
<accession>L7FFU7</accession>
<sequence>MHQHQLPSAAAPGVAERAEVLADAACELHDAVSTSASWSVSAVEDAIEAMETTALALALAHPDATAAAFILGQTLAQLRERLGLPPGEHTTAVDLADEDQEQPVKPTPINRPRNRRGLGPGYQGLRISPGRTASGP</sequence>
<dbReference type="GeneID" id="97407620"/>
<name>L7FFU7_STRT8</name>
<reference evidence="2 3" key="1">
    <citation type="journal article" date="2011" name="Plasmid">
        <title>Streptomyces turgidiscabies Car8 contains a modular pathogenicity island that shares virulence genes with other actinobacterial plant pathogens.</title>
        <authorList>
            <person name="Huguet-Tapia J.C."/>
            <person name="Badger J.H."/>
            <person name="Loria R."/>
            <person name="Pettis G.S."/>
        </authorList>
    </citation>
    <scope>NUCLEOTIDE SEQUENCE [LARGE SCALE GENOMIC DNA]</scope>
    <source>
        <strain evidence="2 3">Car8</strain>
    </source>
</reference>
<dbReference type="STRING" id="85558.T45_08988"/>
<dbReference type="RefSeq" id="WP_006374768.1">
    <property type="nucleotide sequence ID" value="NZ_AEJB01000115.1"/>
</dbReference>
<gene>
    <name evidence="2" type="ORF">STRTUCAR8_00011</name>
</gene>
<keyword evidence="3" id="KW-1185">Reference proteome</keyword>
<protein>
    <submittedName>
        <fullName evidence="2">Uncharacterized protein</fullName>
    </submittedName>
</protein>
<dbReference type="AlphaFoldDB" id="L7FFU7"/>
<proteinExistence type="predicted"/>
<comment type="caution">
    <text evidence="2">The sequence shown here is derived from an EMBL/GenBank/DDBJ whole genome shotgun (WGS) entry which is preliminary data.</text>
</comment>
<evidence type="ECO:0000313" key="3">
    <source>
        <dbReference type="Proteomes" id="UP000010931"/>
    </source>
</evidence>